<proteinExistence type="inferred from homology"/>
<dbReference type="PANTHER" id="PTHR30469:SF29">
    <property type="entry name" value="BLR2860 PROTEIN"/>
    <property type="match status" value="1"/>
</dbReference>
<organism evidence="7 8">
    <name type="scientific">Azospirillum thermophilum</name>
    <dbReference type="NCBI Taxonomy" id="2202148"/>
    <lineage>
        <taxon>Bacteria</taxon>
        <taxon>Pseudomonadati</taxon>
        <taxon>Pseudomonadota</taxon>
        <taxon>Alphaproteobacteria</taxon>
        <taxon>Rhodospirillales</taxon>
        <taxon>Azospirillaceae</taxon>
        <taxon>Azospirillum</taxon>
    </lineage>
</organism>
<dbReference type="AlphaFoldDB" id="A0A2S2CXI5"/>
<dbReference type="PANTHER" id="PTHR30469">
    <property type="entry name" value="MULTIDRUG RESISTANCE PROTEIN MDTA"/>
    <property type="match status" value="1"/>
</dbReference>
<dbReference type="GO" id="GO:0030313">
    <property type="term" value="C:cell envelope"/>
    <property type="evidence" value="ECO:0007669"/>
    <property type="project" value="UniProtKB-SubCell"/>
</dbReference>
<geneLocation type="plasmid" evidence="7 8">
    <name>unnamed1</name>
</geneLocation>
<keyword evidence="2 3" id="KW-0175">Coiled coil</keyword>
<feature type="domain" description="CzcB-like barrel-sandwich hybrid" evidence="5">
    <location>
        <begin position="68"/>
        <end position="195"/>
    </location>
</feature>
<dbReference type="EMBL" id="CP029356">
    <property type="protein sequence ID" value="AWK89120.1"/>
    <property type="molecule type" value="Genomic_DNA"/>
</dbReference>
<evidence type="ECO:0000256" key="1">
    <source>
        <dbReference type="ARBA" id="ARBA00009477"/>
    </source>
</evidence>
<protein>
    <submittedName>
        <fullName evidence="7">Efflux transporter periplasmic adaptor subunit</fullName>
    </submittedName>
</protein>
<dbReference type="Gene3D" id="2.40.420.20">
    <property type="match status" value="1"/>
</dbReference>
<evidence type="ECO:0000259" key="5">
    <source>
        <dbReference type="Pfam" id="PF25973"/>
    </source>
</evidence>
<dbReference type="OrthoDB" id="9806939at2"/>
<dbReference type="GO" id="GO:0019898">
    <property type="term" value="C:extrinsic component of membrane"/>
    <property type="evidence" value="ECO:0007669"/>
    <property type="project" value="InterPro"/>
</dbReference>
<feature type="domain" description="YknX-like C-terminal permuted SH3-like" evidence="6">
    <location>
        <begin position="279"/>
        <end position="350"/>
    </location>
</feature>
<dbReference type="GO" id="GO:1990961">
    <property type="term" value="P:xenobiotic detoxification by transmembrane export across the plasma membrane"/>
    <property type="evidence" value="ECO:0007669"/>
    <property type="project" value="InterPro"/>
</dbReference>
<dbReference type="KEGG" id="azz:DEW08_24290"/>
<dbReference type="FunFam" id="2.40.30.170:FF:000010">
    <property type="entry name" value="Efflux RND transporter periplasmic adaptor subunit"/>
    <property type="match status" value="1"/>
</dbReference>
<evidence type="ECO:0000256" key="3">
    <source>
        <dbReference type="SAM" id="Coils"/>
    </source>
</evidence>
<reference evidence="8" key="1">
    <citation type="submission" date="2018-05" db="EMBL/GenBank/DDBJ databases">
        <title>Azospirillum thermophila sp. nov., a novel isolated from hot spring.</title>
        <authorList>
            <person name="Zhao Z."/>
        </authorList>
    </citation>
    <scope>NUCLEOTIDE SEQUENCE [LARGE SCALE GENOMIC DNA]</scope>
    <source>
        <strain evidence="8">CFH 70021</strain>
        <plasmid evidence="8">unnamed1</plasmid>
    </source>
</reference>
<dbReference type="InterPro" id="IPR006143">
    <property type="entry name" value="RND_pump_MFP"/>
</dbReference>
<dbReference type="Gene3D" id="2.40.50.100">
    <property type="match status" value="1"/>
</dbReference>
<dbReference type="Pfam" id="PF25973">
    <property type="entry name" value="BSH_CzcB"/>
    <property type="match status" value="1"/>
</dbReference>
<dbReference type="GO" id="GO:1990281">
    <property type="term" value="C:efflux pump complex"/>
    <property type="evidence" value="ECO:0007669"/>
    <property type="project" value="TreeGrafter"/>
</dbReference>
<keyword evidence="8" id="KW-1185">Reference proteome</keyword>
<dbReference type="Gene3D" id="2.40.30.170">
    <property type="match status" value="1"/>
</dbReference>
<dbReference type="Pfam" id="PF25989">
    <property type="entry name" value="YknX_C"/>
    <property type="match status" value="1"/>
</dbReference>
<feature type="domain" description="CusB-like beta-barrel" evidence="4">
    <location>
        <begin position="199"/>
        <end position="273"/>
    </location>
</feature>
<dbReference type="NCBIfam" id="TIGR01730">
    <property type="entry name" value="RND_mfp"/>
    <property type="match status" value="1"/>
</dbReference>
<dbReference type="SUPFAM" id="SSF111369">
    <property type="entry name" value="HlyD-like secretion proteins"/>
    <property type="match status" value="1"/>
</dbReference>
<feature type="coiled-coil region" evidence="3">
    <location>
        <begin position="108"/>
        <end position="159"/>
    </location>
</feature>
<name>A0A2S2CXI5_9PROT</name>
<dbReference type="InterPro" id="IPR030190">
    <property type="entry name" value="MacA_alpha-hairpin_sf"/>
</dbReference>
<keyword evidence="7" id="KW-0614">Plasmid</keyword>
<dbReference type="RefSeq" id="WP_109332067.1">
    <property type="nucleotide sequence ID" value="NZ_CP029356.1"/>
</dbReference>
<evidence type="ECO:0000313" key="8">
    <source>
        <dbReference type="Proteomes" id="UP000245629"/>
    </source>
</evidence>
<evidence type="ECO:0000259" key="6">
    <source>
        <dbReference type="Pfam" id="PF25989"/>
    </source>
</evidence>
<sequence length="366" mass="38958">MRRRTGTVVAAVLLVPVIGGGLMAYQSRLAAEPPAPPPAAVKVALAEARREIVPRYYASVGVVEAGRQVLVTAEAAGLVTEVAFDSGQTVTAGQVLVTLNDAPDQARRQRLEALLKNAESQLQRVRELVEERTAPRKQLDQAQAERDSIRAELAEVRALIAQKAIRAPFGGALGIRRVHLGQYLTPGDPIASLSDTSTLYVNFALDERASAEILPGQPVLLRFDAWPEEGFEATVSAVDPVLDEARMLRVQAILSPPDARLRAGMFAEVRVRRPDRAPVVTVPETAVIASAWGDTVFVAQPDGASLTARRVAVKTDARSGGRIEVVDGLRDGDRVVVSGQNRLSDGARVEPAGRDTLAVGMAGGPS</sequence>
<dbReference type="Gene3D" id="6.10.140.1990">
    <property type="match status" value="1"/>
</dbReference>
<gene>
    <name evidence="7" type="ORF">DEW08_24290</name>
</gene>
<evidence type="ECO:0000313" key="7">
    <source>
        <dbReference type="EMBL" id="AWK89120.1"/>
    </source>
</evidence>
<dbReference type="InterPro" id="IPR058792">
    <property type="entry name" value="Beta-barrel_RND_2"/>
</dbReference>
<evidence type="ECO:0000259" key="4">
    <source>
        <dbReference type="Pfam" id="PF25954"/>
    </source>
</evidence>
<dbReference type="GO" id="GO:0015562">
    <property type="term" value="F:efflux transmembrane transporter activity"/>
    <property type="evidence" value="ECO:0007669"/>
    <property type="project" value="TreeGrafter"/>
</dbReference>
<dbReference type="InterPro" id="IPR058647">
    <property type="entry name" value="BSH_CzcB-like"/>
</dbReference>
<comment type="similarity">
    <text evidence="1">Belongs to the membrane fusion protein (MFP) (TC 8.A.1) family.</text>
</comment>
<dbReference type="GO" id="GO:1990195">
    <property type="term" value="C:macrolide transmembrane transporter complex"/>
    <property type="evidence" value="ECO:0007669"/>
    <property type="project" value="InterPro"/>
</dbReference>
<dbReference type="InterPro" id="IPR058637">
    <property type="entry name" value="YknX-like_C"/>
</dbReference>
<dbReference type="Pfam" id="PF25954">
    <property type="entry name" value="Beta-barrel_RND_2"/>
    <property type="match status" value="1"/>
</dbReference>
<accession>A0A2S2CXI5</accession>
<evidence type="ECO:0000256" key="2">
    <source>
        <dbReference type="ARBA" id="ARBA00023054"/>
    </source>
</evidence>
<dbReference type="Proteomes" id="UP000245629">
    <property type="component" value="Plasmid unnamed1"/>
</dbReference>